<dbReference type="GO" id="GO:0008540">
    <property type="term" value="C:proteasome regulatory particle, base subcomplex"/>
    <property type="evidence" value="ECO:0007669"/>
    <property type="project" value="TreeGrafter"/>
</dbReference>
<dbReference type="CDD" id="cd09917">
    <property type="entry name" value="F-box_SF"/>
    <property type="match status" value="1"/>
</dbReference>
<dbReference type="Proteomes" id="UP000504637">
    <property type="component" value="Unplaced"/>
</dbReference>
<feature type="region of interest" description="Disordered" evidence="1">
    <location>
        <begin position="1126"/>
        <end position="1159"/>
    </location>
</feature>
<feature type="compositionally biased region" description="Low complexity" evidence="1">
    <location>
        <begin position="35"/>
        <end position="50"/>
    </location>
</feature>
<feature type="region of interest" description="Disordered" evidence="1">
    <location>
        <begin position="746"/>
        <end position="773"/>
    </location>
</feature>
<feature type="region of interest" description="Disordered" evidence="1">
    <location>
        <begin position="1"/>
        <end position="94"/>
    </location>
</feature>
<evidence type="ECO:0000259" key="2">
    <source>
        <dbReference type="PROSITE" id="PS50181"/>
    </source>
</evidence>
<dbReference type="InterPro" id="IPR015943">
    <property type="entry name" value="WD40/YVTN_repeat-like_dom_sf"/>
</dbReference>
<feature type="compositionally biased region" description="Low complexity" evidence="1">
    <location>
        <begin position="751"/>
        <end position="768"/>
    </location>
</feature>
<feature type="compositionally biased region" description="Polar residues" evidence="1">
    <location>
        <begin position="1092"/>
        <end position="1102"/>
    </location>
</feature>
<dbReference type="InterPro" id="IPR001810">
    <property type="entry name" value="F-box_dom"/>
</dbReference>
<dbReference type="InterPro" id="IPR027040">
    <property type="entry name" value="PSMD4"/>
</dbReference>
<dbReference type="SMART" id="SM00256">
    <property type="entry name" value="FBOX"/>
    <property type="match status" value="1"/>
</dbReference>
<dbReference type="Gene3D" id="2.130.10.10">
    <property type="entry name" value="YVTN repeat-like/Quinoprotein amine dehydrogenase"/>
    <property type="match status" value="1"/>
</dbReference>
<dbReference type="GO" id="GO:0043161">
    <property type="term" value="P:proteasome-mediated ubiquitin-dependent protein catabolic process"/>
    <property type="evidence" value="ECO:0007669"/>
    <property type="project" value="TreeGrafter"/>
</dbReference>
<feature type="compositionally biased region" description="Polar residues" evidence="1">
    <location>
        <begin position="1034"/>
        <end position="1043"/>
    </location>
</feature>
<dbReference type="RefSeq" id="XP_033458578.1">
    <property type="nucleotide sequence ID" value="XM_033605145.1"/>
</dbReference>
<reference evidence="4" key="3">
    <citation type="submission" date="2025-08" db="UniProtKB">
        <authorList>
            <consortium name="RefSeq"/>
        </authorList>
    </citation>
    <scope>IDENTIFICATION</scope>
    <source>
        <strain evidence="4">CBS 342.82</strain>
    </source>
</reference>
<gene>
    <name evidence="4" type="ORF">K489DRAFT_381541</name>
</gene>
<dbReference type="SUPFAM" id="SSF81383">
    <property type="entry name" value="F-box domain"/>
    <property type="match status" value="1"/>
</dbReference>
<proteinExistence type="predicted"/>
<dbReference type="PROSITE" id="PS50181">
    <property type="entry name" value="FBOX"/>
    <property type="match status" value="1"/>
</dbReference>
<reference evidence="4" key="1">
    <citation type="submission" date="2020-01" db="EMBL/GenBank/DDBJ databases">
        <authorList>
            <consortium name="DOE Joint Genome Institute"/>
            <person name="Haridas S."/>
            <person name="Albert R."/>
            <person name="Binder M."/>
            <person name="Bloem J."/>
            <person name="Labutti K."/>
            <person name="Salamov A."/>
            <person name="Andreopoulos B."/>
            <person name="Baker S.E."/>
            <person name="Barry K."/>
            <person name="Bills G."/>
            <person name="Bluhm B.H."/>
            <person name="Cannon C."/>
            <person name="Castanera R."/>
            <person name="Culley D.E."/>
            <person name="Daum C."/>
            <person name="Ezra D."/>
            <person name="Gonzalez J.B."/>
            <person name="Henrissat B."/>
            <person name="Kuo A."/>
            <person name="Liang C."/>
            <person name="Lipzen A."/>
            <person name="Lutzoni F."/>
            <person name="Magnuson J."/>
            <person name="Mondo S."/>
            <person name="Nolan M."/>
            <person name="Ohm R."/>
            <person name="Pangilinan J."/>
            <person name="Park H.-J."/>
            <person name="Ramirez L."/>
            <person name="Alfaro M."/>
            <person name="Sun H."/>
            <person name="Tritt A."/>
            <person name="Yoshinaga Y."/>
            <person name="Zwiers L.-H."/>
            <person name="Turgeon B.G."/>
            <person name="Goodwin S.B."/>
            <person name="Spatafora J.W."/>
            <person name="Crous P.W."/>
            <person name="Grigoriev I.V."/>
        </authorList>
    </citation>
    <scope>NUCLEOTIDE SEQUENCE</scope>
    <source>
        <strain evidence="4">CBS 342.82</strain>
    </source>
</reference>
<dbReference type="InterPro" id="IPR011047">
    <property type="entry name" value="Quinoprotein_ADH-like_sf"/>
</dbReference>
<feature type="region of interest" description="Disordered" evidence="1">
    <location>
        <begin position="1066"/>
        <end position="1108"/>
    </location>
</feature>
<accession>A0A6J3M3N8</accession>
<dbReference type="AlphaFoldDB" id="A0A6J3M3N8"/>
<feature type="compositionally biased region" description="Low complexity" evidence="1">
    <location>
        <begin position="1139"/>
        <end position="1159"/>
    </location>
</feature>
<dbReference type="GO" id="GO:0005634">
    <property type="term" value="C:nucleus"/>
    <property type="evidence" value="ECO:0007669"/>
    <property type="project" value="TreeGrafter"/>
</dbReference>
<dbReference type="Pfam" id="PF12937">
    <property type="entry name" value="F-box-like"/>
    <property type="match status" value="1"/>
</dbReference>
<feature type="compositionally biased region" description="Polar residues" evidence="1">
    <location>
        <begin position="648"/>
        <end position="666"/>
    </location>
</feature>
<dbReference type="GeneID" id="54362945"/>
<dbReference type="OrthoDB" id="2095648at2759"/>
<feature type="compositionally biased region" description="Basic and acidic residues" evidence="1">
    <location>
        <begin position="957"/>
        <end position="972"/>
    </location>
</feature>
<dbReference type="SUPFAM" id="SSF50998">
    <property type="entry name" value="Quinoprotein alcohol dehydrogenase-like"/>
    <property type="match status" value="1"/>
</dbReference>
<dbReference type="PANTHER" id="PTHR10223:SF2">
    <property type="entry name" value="F-BOX AND WD DOMAIN PROTEIN (AFU_ORTHOLOGUE AFUA_6G11400)"/>
    <property type="match status" value="1"/>
</dbReference>
<feature type="region of interest" description="Disordered" evidence="1">
    <location>
        <begin position="957"/>
        <end position="977"/>
    </location>
</feature>
<dbReference type="GO" id="GO:0031593">
    <property type="term" value="F:polyubiquitin modification-dependent protein binding"/>
    <property type="evidence" value="ECO:0007669"/>
    <property type="project" value="TreeGrafter"/>
</dbReference>
<name>A0A6J3M3N8_9PEZI</name>
<dbReference type="InterPro" id="IPR036047">
    <property type="entry name" value="F-box-like_dom_sf"/>
</dbReference>
<feature type="compositionally biased region" description="Low complexity" evidence="1">
    <location>
        <begin position="1013"/>
        <end position="1029"/>
    </location>
</feature>
<feature type="region of interest" description="Disordered" evidence="1">
    <location>
        <begin position="643"/>
        <end position="673"/>
    </location>
</feature>
<dbReference type="Gene3D" id="1.20.1280.50">
    <property type="match status" value="1"/>
</dbReference>
<evidence type="ECO:0000256" key="1">
    <source>
        <dbReference type="SAM" id="MobiDB-lite"/>
    </source>
</evidence>
<protein>
    <recommendedName>
        <fullName evidence="2">F-box domain-containing protein</fullName>
    </recommendedName>
</protein>
<sequence length="1159" mass="125157">MQPEPSAIFPATDLAESQQPHSLDSQHGYHDHSDSATGPAASDADAAANAVVSHPVERAASDATTEPSLPALIGRRTSPQRRLKSPDSPSPPAYNRIIEYENALSPSPKRKQGPVFEVIKKPGNPGDKRSLILELPNEVLVQSLAQLSPTDLASISLVSKRFHALVNGPHAWRSAFAHFFPGSQSLETDADDSDDDDSGIIRVAKRSFTRLTALASWRSEYIIRTRLLRSLARGKPAQSASSSNAPRGSTALPVVMYKSQLLTTVNHLHATYSGGTNSQRFPRFIHGADDVGAATSSDPTALKVDNWGLSDPQFFLQFAERFPGDAQYGLGPAEVVGVPNSMDVSRPFGMVYGEGFPGGLTYYRSTEEMRGRYLAGSTALSMPALGIPKLVPDKEAVTAVWIAKCNSIPSVSDGMVGLLTGSSLGVITSYSLGAVAGKNNHSRDHRLDRGEVTARWVLSPGVPLVAIAIDEEYSPARYAQNRIWATAVNALGEIFYLTKFPKRVTSESGARTDLEAAERNAWLAGRSVYWKLVEASRRIARLDPYADSSYDGSYSPRSSWNGMCLSQDQIQHETKEIEMFASRKPREFQRTCLDWDMQRRILVDFAGDDGNFAGENIVVIRCSDDEPSQNPVRRYSRCRVRDDAPVDSISTPPLTVGSTEPTSPQSIFGAAPSPALSPTANITFEGLNDSLARGGYDGSSTPRPMVEEWRSTTYSTGGLRIGQILSAAIDSSLYATQTASEDQLLNFSGKSTSSSPSMTPQSPTSAASNSGDVPGHRARLFAIGTKLGTVLVWDIRSPIPQTAGSASIVEPVRIINTDSPEISSLALTSLYLVHGGNDGLVQTWDPLGSTRSPIRTLHSRFSSRARRDLARANASPQGVGINLYAAGAISLDPDPTILRGMVSLGNQLRYWSFSSSAADQYKSSKRRLRHGQRGSNAAADKFTGVVRSNLKDYIAHERSELDREKQQRRQDSQRFAGRFGTELLDGSEEEMLAYAAMLSQESHEQEALRRMSDASATASTVGSSAAHGAWESSAPMSEQNPSPRFSAAVKSDDELDADIAEAIRQSLATSPSARSFDIPIRQAKQKGRKLSSAKTSPRTSPMLSGAASATEMSDLDFVLQLSLAEEQSKRGAHTATDGSSSPQPQSNQHNCSSSKTWIP</sequence>
<organism evidence="4">
    <name type="scientific">Dissoconium aciculare CBS 342.82</name>
    <dbReference type="NCBI Taxonomy" id="1314786"/>
    <lineage>
        <taxon>Eukaryota</taxon>
        <taxon>Fungi</taxon>
        <taxon>Dikarya</taxon>
        <taxon>Ascomycota</taxon>
        <taxon>Pezizomycotina</taxon>
        <taxon>Dothideomycetes</taxon>
        <taxon>Dothideomycetidae</taxon>
        <taxon>Mycosphaerellales</taxon>
        <taxon>Dissoconiaceae</taxon>
        <taxon>Dissoconium</taxon>
    </lineage>
</organism>
<feature type="region of interest" description="Disordered" evidence="1">
    <location>
        <begin position="1004"/>
        <end position="1051"/>
    </location>
</feature>
<feature type="domain" description="F-box" evidence="2">
    <location>
        <begin position="129"/>
        <end position="175"/>
    </location>
</feature>
<keyword evidence="3" id="KW-1185">Reference proteome</keyword>
<dbReference type="GO" id="GO:0005829">
    <property type="term" value="C:cytosol"/>
    <property type="evidence" value="ECO:0007669"/>
    <property type="project" value="TreeGrafter"/>
</dbReference>
<evidence type="ECO:0000313" key="3">
    <source>
        <dbReference type="Proteomes" id="UP000504637"/>
    </source>
</evidence>
<reference evidence="4" key="2">
    <citation type="submission" date="2020-04" db="EMBL/GenBank/DDBJ databases">
        <authorList>
            <consortium name="NCBI Genome Project"/>
        </authorList>
    </citation>
    <scope>NUCLEOTIDE SEQUENCE</scope>
    <source>
        <strain evidence="4">CBS 342.82</strain>
    </source>
</reference>
<dbReference type="PANTHER" id="PTHR10223">
    <property type="entry name" value="26S PROTEASOME NON-ATPASE REGULATORY SUBUNIT 4"/>
    <property type="match status" value="1"/>
</dbReference>
<evidence type="ECO:0000313" key="4">
    <source>
        <dbReference type="RefSeq" id="XP_033458578.1"/>
    </source>
</evidence>
<feature type="compositionally biased region" description="Polar residues" evidence="1">
    <location>
        <begin position="15"/>
        <end position="25"/>
    </location>
</feature>